<dbReference type="GO" id="GO:0003676">
    <property type="term" value="F:nucleic acid binding"/>
    <property type="evidence" value="ECO:0007669"/>
    <property type="project" value="InterPro"/>
</dbReference>
<dbReference type="Pfam" id="PF13358">
    <property type="entry name" value="DDE_3"/>
    <property type="match status" value="1"/>
</dbReference>
<gene>
    <name evidence="2" type="ORF">AKO1_008344</name>
</gene>
<protein>
    <recommendedName>
        <fullName evidence="1">Tc1-like transposase DDE domain-containing protein</fullName>
    </recommendedName>
</protein>
<comment type="caution">
    <text evidence="2">The sequence shown here is derived from an EMBL/GenBank/DDBJ whole genome shotgun (WGS) entry which is preliminary data.</text>
</comment>
<accession>A0AAW2YNS1</accession>
<dbReference type="Proteomes" id="UP001431209">
    <property type="component" value="Unassembled WGS sequence"/>
</dbReference>
<keyword evidence="3" id="KW-1185">Reference proteome</keyword>
<dbReference type="EMBL" id="JAOPGA020000467">
    <property type="protein sequence ID" value="KAL0478759.1"/>
    <property type="molecule type" value="Genomic_DNA"/>
</dbReference>
<feature type="domain" description="Tc1-like transposase DDE" evidence="1">
    <location>
        <begin position="130"/>
        <end position="271"/>
    </location>
</feature>
<evidence type="ECO:0000259" key="1">
    <source>
        <dbReference type="Pfam" id="PF13358"/>
    </source>
</evidence>
<dbReference type="SUPFAM" id="SSF46689">
    <property type="entry name" value="Homeodomain-like"/>
    <property type="match status" value="1"/>
</dbReference>
<proteinExistence type="predicted"/>
<organism evidence="2 3">
    <name type="scientific">Acrasis kona</name>
    <dbReference type="NCBI Taxonomy" id="1008807"/>
    <lineage>
        <taxon>Eukaryota</taxon>
        <taxon>Discoba</taxon>
        <taxon>Heterolobosea</taxon>
        <taxon>Tetramitia</taxon>
        <taxon>Eutetramitia</taxon>
        <taxon>Acrasidae</taxon>
        <taxon>Acrasis</taxon>
    </lineage>
</organism>
<dbReference type="InterPro" id="IPR036397">
    <property type="entry name" value="RNaseH_sf"/>
</dbReference>
<sequence>MKPCKIAKKLRINRKTVARYLNRYFNNEEAPVRGRPSNQTIKTNPQLINYIEILTLENPLRSINEIINLLHQETGVRMEAWDISRIRNKQLNFKRKRVSHIARKRTTDEVQWKRRCWRERVWNFDSRMFIYIDESHFDFRAFNRRYGYFKKGVRAQWPAGNVTRNSFSLIMAQSCSGIVHSYLRRTDSNDGGINRHDFIAFIDELKDKIRGHFILVLDNAKIHRAQDVMNYLFDNDIPFLFLPPYSPDYNPIELSFGYIKNFIQYNEYIDAENIETMKRGIQRGVNAISRERQTIENFTKHCMHNWMSDKF</sequence>
<dbReference type="PANTHER" id="PTHR46564">
    <property type="entry name" value="TRANSPOSASE"/>
    <property type="match status" value="1"/>
</dbReference>
<evidence type="ECO:0000313" key="3">
    <source>
        <dbReference type="Proteomes" id="UP001431209"/>
    </source>
</evidence>
<dbReference type="PANTHER" id="PTHR46564:SF1">
    <property type="entry name" value="TRANSPOSASE"/>
    <property type="match status" value="1"/>
</dbReference>
<dbReference type="InterPro" id="IPR047655">
    <property type="entry name" value="Transpos_IS630-like"/>
</dbReference>
<evidence type="ECO:0000313" key="2">
    <source>
        <dbReference type="EMBL" id="KAL0478759.1"/>
    </source>
</evidence>
<reference evidence="2 3" key="1">
    <citation type="submission" date="2024-03" db="EMBL/GenBank/DDBJ databases">
        <title>The Acrasis kona genome and developmental transcriptomes reveal deep origins of eukaryotic multicellular pathways.</title>
        <authorList>
            <person name="Sheikh S."/>
            <person name="Fu C.-J."/>
            <person name="Brown M.W."/>
            <person name="Baldauf S.L."/>
        </authorList>
    </citation>
    <scope>NUCLEOTIDE SEQUENCE [LARGE SCALE GENOMIC DNA]</scope>
    <source>
        <strain evidence="2 3">ATCC MYA-3509</strain>
    </source>
</reference>
<dbReference type="InterPro" id="IPR009057">
    <property type="entry name" value="Homeodomain-like_sf"/>
</dbReference>
<name>A0AAW2YNS1_9EUKA</name>
<dbReference type="NCBIfam" id="NF033545">
    <property type="entry name" value="transpos_IS630"/>
    <property type="match status" value="1"/>
</dbReference>
<dbReference type="AlphaFoldDB" id="A0AAW2YNS1"/>
<dbReference type="Gene3D" id="3.30.420.10">
    <property type="entry name" value="Ribonuclease H-like superfamily/Ribonuclease H"/>
    <property type="match status" value="1"/>
</dbReference>
<dbReference type="InterPro" id="IPR038717">
    <property type="entry name" value="Tc1-like_DDE_dom"/>
</dbReference>